<dbReference type="AlphaFoldDB" id="A0A2X2Y5K1"/>
<gene>
    <name evidence="2" type="ORF">NCTC13028_00678</name>
</gene>
<evidence type="ECO:0000313" key="2">
    <source>
        <dbReference type="EMBL" id="SQB33750.1"/>
    </source>
</evidence>
<evidence type="ECO:0000256" key="1">
    <source>
        <dbReference type="SAM" id="Phobius"/>
    </source>
</evidence>
<feature type="transmembrane region" description="Helical" evidence="1">
    <location>
        <begin position="23"/>
        <end position="45"/>
    </location>
</feature>
<name>A0A2X2Y5K1_CLOCO</name>
<sequence length="312" mass="36092">MEFKTKSLKYTIGGDVVELNKKILRFGLILIVISLIFTVIFASVYKLKNPIFLKMFIEKDVYVNEDSAYLNGLELKYITNISDNRKVVGINFKEQPDIEIIVSHNPMGYENFSFFDNNNSNKQTGDICGRYIVNTIYININNLDKKLNEIELNNAKVIFDDGSTLDTNIGRIILYRGTNNHEYIVEHISSSGCSDGTSSSDQRLKKDIKLLNVESPLLYDLKDYFDLSIGNIDYKDISGTKYEKDKILSIHSKFKIPKSILEEYSFYDIHPKLYYEDSNGNKSYIRIYNINHTPYNFDLKGIFKYLKARSVI</sequence>
<dbReference type="RefSeq" id="WP_096636298.1">
    <property type="nucleotide sequence ID" value="NZ_CP173238.1"/>
</dbReference>
<proteinExistence type="predicted"/>
<keyword evidence="1" id="KW-0812">Transmembrane</keyword>
<keyword evidence="1" id="KW-1133">Transmembrane helix</keyword>
<evidence type="ECO:0000313" key="3">
    <source>
        <dbReference type="Proteomes" id="UP000250223"/>
    </source>
</evidence>
<protein>
    <submittedName>
        <fullName evidence="2">Uncharacterized protein</fullName>
    </submittedName>
</protein>
<dbReference type="EMBL" id="UAWC01000001">
    <property type="protein sequence ID" value="SQB33750.1"/>
    <property type="molecule type" value="Genomic_DNA"/>
</dbReference>
<organism evidence="2 3">
    <name type="scientific">Clostridium cochlearium</name>
    <dbReference type="NCBI Taxonomy" id="1494"/>
    <lineage>
        <taxon>Bacteria</taxon>
        <taxon>Bacillati</taxon>
        <taxon>Bacillota</taxon>
        <taxon>Clostridia</taxon>
        <taxon>Eubacteriales</taxon>
        <taxon>Clostridiaceae</taxon>
        <taxon>Clostridium</taxon>
    </lineage>
</organism>
<accession>A0A2X2Y5K1</accession>
<dbReference type="Proteomes" id="UP000250223">
    <property type="component" value="Unassembled WGS sequence"/>
</dbReference>
<keyword evidence="1" id="KW-0472">Membrane</keyword>
<reference evidence="2 3" key="1">
    <citation type="submission" date="2018-06" db="EMBL/GenBank/DDBJ databases">
        <authorList>
            <consortium name="Pathogen Informatics"/>
            <person name="Doyle S."/>
        </authorList>
    </citation>
    <scope>NUCLEOTIDE SEQUENCE [LARGE SCALE GENOMIC DNA]</scope>
    <source>
        <strain evidence="2 3">NCTC13028</strain>
    </source>
</reference>